<sequence length="108" mass="12274">MDKNASQTDWNSNDEFFKFTRGRFIVDEAENLQKREVRFDMNSLARVAADSVGAARCIAIKNYPDGMFNKAFLMSMDDGQEVIAKIPNPNAGVFHTLLLLVKSLRWTL</sequence>
<keyword evidence="2" id="KW-1185">Reference proteome</keyword>
<organism evidence="1 2">
    <name type="scientific">Aspergillus calidoustus</name>
    <dbReference type="NCBI Taxonomy" id="454130"/>
    <lineage>
        <taxon>Eukaryota</taxon>
        <taxon>Fungi</taxon>
        <taxon>Dikarya</taxon>
        <taxon>Ascomycota</taxon>
        <taxon>Pezizomycotina</taxon>
        <taxon>Eurotiomycetes</taxon>
        <taxon>Eurotiomycetidae</taxon>
        <taxon>Eurotiales</taxon>
        <taxon>Aspergillaceae</taxon>
        <taxon>Aspergillus</taxon>
        <taxon>Aspergillus subgen. Nidulantes</taxon>
    </lineage>
</organism>
<dbReference type="GO" id="GO:0005739">
    <property type="term" value="C:mitochondrion"/>
    <property type="evidence" value="ECO:0007669"/>
    <property type="project" value="TreeGrafter"/>
</dbReference>
<dbReference type="PANTHER" id="PTHR36091:SF1">
    <property type="entry name" value="ALTERED INHERITANCE OF MITOCHONDRIA PROTEIN 9, MITOCHONDRIAL"/>
    <property type="match status" value="1"/>
</dbReference>
<evidence type="ECO:0000313" key="2">
    <source>
        <dbReference type="Proteomes" id="UP000054771"/>
    </source>
</evidence>
<dbReference type="OrthoDB" id="2831558at2759"/>
<dbReference type="PANTHER" id="PTHR36091">
    <property type="entry name" value="ALTERED INHERITANCE OF MITOCHONDRIA PROTEIN 9, MITOCHONDRIAL"/>
    <property type="match status" value="1"/>
</dbReference>
<proteinExistence type="predicted"/>
<gene>
    <name evidence="1" type="ORF">ASPCAL14574</name>
</gene>
<accession>A0A0U5GIA6</accession>
<dbReference type="InterPro" id="IPR051035">
    <property type="entry name" value="Mito_inheritance_9"/>
</dbReference>
<dbReference type="Proteomes" id="UP000054771">
    <property type="component" value="Unassembled WGS sequence"/>
</dbReference>
<dbReference type="EMBL" id="CDMC01000026">
    <property type="protein sequence ID" value="CEL11472.1"/>
    <property type="molecule type" value="Genomic_DNA"/>
</dbReference>
<dbReference type="OMA" id="VNIKKCA"/>
<evidence type="ECO:0000313" key="1">
    <source>
        <dbReference type="EMBL" id="CEL11472.1"/>
    </source>
</evidence>
<dbReference type="GO" id="GO:0016740">
    <property type="term" value="F:transferase activity"/>
    <property type="evidence" value="ECO:0007669"/>
    <property type="project" value="UniProtKB-KW"/>
</dbReference>
<dbReference type="STRING" id="454130.A0A0U5GIA6"/>
<dbReference type="AlphaFoldDB" id="A0A0U5GIA6"/>
<reference evidence="2" key="1">
    <citation type="journal article" date="2016" name="Genome Announc.">
        <title>Draft genome sequences of fungus Aspergillus calidoustus.</title>
        <authorList>
            <person name="Horn F."/>
            <person name="Linde J."/>
            <person name="Mattern D.J."/>
            <person name="Walther G."/>
            <person name="Guthke R."/>
            <person name="Scherlach K."/>
            <person name="Martin K."/>
            <person name="Brakhage A.A."/>
            <person name="Petzke L."/>
            <person name="Valiante V."/>
        </authorList>
    </citation>
    <scope>NUCLEOTIDE SEQUENCE [LARGE SCALE GENOMIC DNA]</scope>
    <source>
        <strain evidence="2">SF006504</strain>
    </source>
</reference>
<keyword evidence="1" id="KW-0808">Transferase</keyword>
<protein>
    <submittedName>
        <fullName evidence="1">Putative Phosphotransferase enzyme family protein</fullName>
    </submittedName>
</protein>
<name>A0A0U5GIA6_ASPCI</name>